<sequence length="80" mass="9167">MNQMILEYAITGVENKISELEKTISKGERYLSDIKLGNKVRTEKTADEISHVIIKTKGKIEELTNFHFDLVWKLSVGVDE</sequence>
<name>A0AA91Z2A7_NIACI</name>
<evidence type="ECO:0000313" key="1">
    <source>
        <dbReference type="EMBL" id="PAD84862.1"/>
    </source>
</evidence>
<reference evidence="1 2" key="1">
    <citation type="submission" date="2017-07" db="EMBL/GenBank/DDBJ databases">
        <title>Isolation and whole genome analysis of endospore-forming bacteria from heroin.</title>
        <authorList>
            <person name="Kalinowski J."/>
            <person name="Ahrens B."/>
            <person name="Al-Dilaimi A."/>
            <person name="Winkler A."/>
            <person name="Wibberg D."/>
            <person name="Schleenbecker U."/>
            <person name="Ruckert C."/>
            <person name="Wolfel R."/>
            <person name="Grass G."/>
        </authorList>
    </citation>
    <scope>NUCLEOTIDE SEQUENCE [LARGE SCALE GENOMIC DNA]</scope>
    <source>
        <strain evidence="1 2">7521-2</strain>
    </source>
</reference>
<comment type="caution">
    <text evidence="1">The sequence shown here is derived from an EMBL/GenBank/DDBJ whole genome shotgun (WGS) entry which is preliminary data.</text>
</comment>
<accession>A0AA91Z2A7</accession>
<proteinExistence type="predicted"/>
<dbReference type="EMBL" id="NPBQ01000016">
    <property type="protein sequence ID" value="PAD84862.1"/>
    <property type="molecule type" value="Genomic_DNA"/>
</dbReference>
<protein>
    <submittedName>
        <fullName evidence="1">Uncharacterized protein</fullName>
    </submittedName>
</protein>
<dbReference type="AlphaFoldDB" id="A0AA91Z2A7"/>
<gene>
    <name evidence="1" type="ORF">CHH57_02190</name>
</gene>
<dbReference type="RefSeq" id="WP_095328691.1">
    <property type="nucleotide sequence ID" value="NZ_NPBQ01000016.1"/>
</dbReference>
<organism evidence="1 2">
    <name type="scientific">Niallia circulans</name>
    <name type="common">Bacillus circulans</name>
    <dbReference type="NCBI Taxonomy" id="1397"/>
    <lineage>
        <taxon>Bacteria</taxon>
        <taxon>Bacillati</taxon>
        <taxon>Bacillota</taxon>
        <taxon>Bacilli</taxon>
        <taxon>Bacillales</taxon>
        <taxon>Bacillaceae</taxon>
        <taxon>Niallia</taxon>
    </lineage>
</organism>
<evidence type="ECO:0000313" key="2">
    <source>
        <dbReference type="Proteomes" id="UP000216961"/>
    </source>
</evidence>
<dbReference type="Proteomes" id="UP000216961">
    <property type="component" value="Unassembled WGS sequence"/>
</dbReference>